<evidence type="ECO:0000256" key="5">
    <source>
        <dbReference type="ARBA" id="ARBA00023274"/>
    </source>
</evidence>
<reference evidence="7" key="1">
    <citation type="submission" date="2022-06" db="EMBL/GenBank/DDBJ databases">
        <title>Aquibacillus sp. a new bacterium isolated from soil saline samples.</title>
        <authorList>
            <person name="Galisteo C."/>
            <person name="De La Haba R."/>
            <person name="Sanchez-Porro C."/>
            <person name="Ventosa A."/>
        </authorList>
    </citation>
    <scope>NUCLEOTIDE SEQUENCE</scope>
    <source>
        <strain evidence="7">3ASR75-11</strain>
    </source>
</reference>
<evidence type="ECO:0000313" key="7">
    <source>
        <dbReference type="EMBL" id="MDC3425520.1"/>
    </source>
</evidence>
<dbReference type="GO" id="GO:0005840">
    <property type="term" value="C:ribosome"/>
    <property type="evidence" value="ECO:0007669"/>
    <property type="project" value="UniProtKB-KW"/>
</dbReference>
<organism evidence="7 8">
    <name type="scientific">Terrihalobacillus insolitus</name>
    <dbReference type="NCBI Taxonomy" id="2950438"/>
    <lineage>
        <taxon>Bacteria</taxon>
        <taxon>Bacillati</taxon>
        <taxon>Bacillota</taxon>
        <taxon>Bacilli</taxon>
        <taxon>Bacillales</taxon>
        <taxon>Bacillaceae</taxon>
        <taxon>Terrihalobacillus</taxon>
    </lineage>
</organism>
<dbReference type="GO" id="GO:0003735">
    <property type="term" value="F:structural constituent of ribosome"/>
    <property type="evidence" value="ECO:0007669"/>
    <property type="project" value="InterPro"/>
</dbReference>
<evidence type="ECO:0000256" key="4">
    <source>
        <dbReference type="ARBA" id="ARBA00022980"/>
    </source>
</evidence>
<evidence type="ECO:0000256" key="2">
    <source>
        <dbReference type="ARBA" id="ARBA00022730"/>
    </source>
</evidence>
<gene>
    <name evidence="6 7" type="primary">rplW</name>
    <name evidence="7" type="ORF">NC797_13520</name>
</gene>
<keyword evidence="4 6" id="KW-0689">Ribosomal protein</keyword>
<sequence length="96" mass="11126">MKDPRDIIKRPVITEHSADLMAEKKYTFEVSTDANKTQIKQAVEQIFDVKVEQVNTMNLKGKFKRMGRYGGFRPDRKKAIVQLSEDSKELEFFEGA</sequence>
<dbReference type="NCBIfam" id="NF004363">
    <property type="entry name" value="PRK05738.2-4"/>
    <property type="match status" value="1"/>
</dbReference>
<proteinExistence type="inferred from homology"/>
<dbReference type="Gene3D" id="3.30.70.330">
    <property type="match status" value="1"/>
</dbReference>
<name>A0A9X3WTZ0_9BACI</name>
<keyword evidence="3 6" id="KW-0694">RNA-binding</keyword>
<dbReference type="Pfam" id="PF00276">
    <property type="entry name" value="Ribosomal_L23"/>
    <property type="match status" value="1"/>
</dbReference>
<comment type="similarity">
    <text evidence="1 6">Belongs to the universal ribosomal protein uL23 family.</text>
</comment>
<dbReference type="InterPro" id="IPR013025">
    <property type="entry name" value="Ribosomal_uL23-like"/>
</dbReference>
<dbReference type="EMBL" id="JAMQKB010000016">
    <property type="protein sequence ID" value="MDC3425520.1"/>
    <property type="molecule type" value="Genomic_DNA"/>
</dbReference>
<dbReference type="HAMAP" id="MF_01369_B">
    <property type="entry name" value="Ribosomal_uL23_B"/>
    <property type="match status" value="1"/>
</dbReference>
<protein>
    <recommendedName>
        <fullName evidence="6">Large ribosomal subunit protein uL23</fullName>
    </recommendedName>
</protein>
<dbReference type="GO" id="GO:1990904">
    <property type="term" value="C:ribonucleoprotein complex"/>
    <property type="evidence" value="ECO:0007669"/>
    <property type="project" value="UniProtKB-KW"/>
</dbReference>
<evidence type="ECO:0000256" key="6">
    <source>
        <dbReference type="HAMAP-Rule" id="MF_01369"/>
    </source>
</evidence>
<keyword evidence="2 6" id="KW-0699">rRNA-binding</keyword>
<dbReference type="InterPro" id="IPR012677">
    <property type="entry name" value="Nucleotide-bd_a/b_plait_sf"/>
</dbReference>
<dbReference type="AlphaFoldDB" id="A0A9X3WTZ0"/>
<dbReference type="GO" id="GO:0006412">
    <property type="term" value="P:translation"/>
    <property type="evidence" value="ECO:0007669"/>
    <property type="project" value="UniProtKB-UniRule"/>
</dbReference>
<evidence type="ECO:0000313" key="8">
    <source>
        <dbReference type="Proteomes" id="UP001145050"/>
    </source>
</evidence>
<dbReference type="InterPro" id="IPR012678">
    <property type="entry name" value="Ribosomal_uL23/eL15/eS24_sf"/>
</dbReference>
<accession>A0A9X3WTZ0</accession>
<evidence type="ECO:0000256" key="1">
    <source>
        <dbReference type="ARBA" id="ARBA00006700"/>
    </source>
</evidence>
<dbReference type="PANTHER" id="PTHR11620">
    <property type="entry name" value="60S RIBOSOMAL PROTEIN L23A"/>
    <property type="match status" value="1"/>
</dbReference>
<comment type="caution">
    <text evidence="7">The sequence shown here is derived from an EMBL/GenBank/DDBJ whole genome shotgun (WGS) entry which is preliminary data.</text>
</comment>
<dbReference type="RefSeq" id="WP_272437333.1">
    <property type="nucleotide sequence ID" value="NZ_JAMQKB010000016.1"/>
</dbReference>
<comment type="subunit">
    <text evidence="6">Part of the 50S ribosomal subunit. Contacts protein L29, and trigger factor when it is bound to the ribosome.</text>
</comment>
<keyword evidence="8" id="KW-1185">Reference proteome</keyword>
<dbReference type="NCBIfam" id="NF004366">
    <property type="entry name" value="PRK05738.3-2"/>
    <property type="match status" value="1"/>
</dbReference>
<dbReference type="GO" id="GO:0019843">
    <property type="term" value="F:rRNA binding"/>
    <property type="evidence" value="ECO:0007669"/>
    <property type="project" value="UniProtKB-UniRule"/>
</dbReference>
<dbReference type="Proteomes" id="UP001145050">
    <property type="component" value="Unassembled WGS sequence"/>
</dbReference>
<comment type="function">
    <text evidence="6">One of the early assembly proteins it binds 23S rRNA. One of the proteins that surrounds the polypeptide exit tunnel on the outside of the ribosome. Forms the main docking site for trigger factor binding to the ribosome.</text>
</comment>
<dbReference type="SUPFAM" id="SSF54189">
    <property type="entry name" value="Ribosomal proteins S24e, L23 and L15e"/>
    <property type="match status" value="1"/>
</dbReference>
<keyword evidence="5 6" id="KW-0687">Ribonucleoprotein</keyword>
<evidence type="ECO:0000256" key="3">
    <source>
        <dbReference type="ARBA" id="ARBA00022884"/>
    </source>
</evidence>
<dbReference type="FunFam" id="3.30.70.330:FF:000001">
    <property type="entry name" value="50S ribosomal protein L23"/>
    <property type="match status" value="1"/>
</dbReference>